<dbReference type="RefSeq" id="WP_169574095.1">
    <property type="nucleotide sequence ID" value="NZ_JABBFV010000012.1"/>
</dbReference>
<dbReference type="Proteomes" id="UP000519023">
    <property type="component" value="Unassembled WGS sequence"/>
</dbReference>
<dbReference type="AlphaFoldDB" id="A0A7X9ZUI0"/>
<gene>
    <name evidence="1" type="ORF">HHL08_16095</name>
</gene>
<evidence type="ECO:0000313" key="1">
    <source>
        <dbReference type="EMBL" id="NML11651.1"/>
    </source>
</evidence>
<dbReference type="Pfam" id="PF06042">
    <property type="entry name" value="NTP_transf_6"/>
    <property type="match status" value="1"/>
</dbReference>
<protein>
    <submittedName>
        <fullName evidence="1">Nucleotidyltransferase family protein</fullName>
    </submittedName>
</protein>
<organism evidence="1 2">
    <name type="scientific">Sphingobium psychrophilum</name>
    <dbReference type="NCBI Taxonomy" id="2728834"/>
    <lineage>
        <taxon>Bacteria</taxon>
        <taxon>Pseudomonadati</taxon>
        <taxon>Pseudomonadota</taxon>
        <taxon>Alphaproteobacteria</taxon>
        <taxon>Sphingomonadales</taxon>
        <taxon>Sphingomonadaceae</taxon>
        <taxon>Sphingobium</taxon>
    </lineage>
</organism>
<dbReference type="PANTHER" id="PTHR39166:SF1">
    <property type="entry name" value="BLL1166 PROTEIN"/>
    <property type="match status" value="1"/>
</dbReference>
<evidence type="ECO:0000313" key="2">
    <source>
        <dbReference type="Proteomes" id="UP000519023"/>
    </source>
</evidence>
<sequence length="199" mass="22382">MQYESDLVAILASDAVRMKALADVRAMALADGWIGAGFVRDAVWDQLHGRGSLRPAGDVDILWFDPAQSGAAIDRSLEIELKQRCSTLVWSVKNQSRMNVRNGDAAYNCVADAMRHWPETATAVAVRLSEKGDLEINAPYGLDDLFDFCLVPTPYFLTSKHHIFQQRFLQKQWLKRYPQLTLPAPRMLTRPPPAATQRL</sequence>
<keyword evidence="1" id="KW-0808">Transferase</keyword>
<reference evidence="1 2" key="1">
    <citation type="submission" date="2020-04" db="EMBL/GenBank/DDBJ databases">
        <title>Sphingobium sp. AR-3-1 isolated from Arctic soil.</title>
        <authorList>
            <person name="Dahal R.H."/>
            <person name="Chaudhary D.K."/>
        </authorList>
    </citation>
    <scope>NUCLEOTIDE SEQUENCE [LARGE SCALE GENOMIC DNA]</scope>
    <source>
        <strain evidence="1 2">AR-3-1</strain>
    </source>
</reference>
<dbReference type="GO" id="GO:0016740">
    <property type="term" value="F:transferase activity"/>
    <property type="evidence" value="ECO:0007669"/>
    <property type="project" value="UniProtKB-KW"/>
</dbReference>
<keyword evidence="2" id="KW-1185">Reference proteome</keyword>
<name>A0A7X9ZUI0_9SPHN</name>
<dbReference type="EMBL" id="JABBFV010000012">
    <property type="protein sequence ID" value="NML11651.1"/>
    <property type="molecule type" value="Genomic_DNA"/>
</dbReference>
<accession>A0A7X9ZUI0</accession>
<comment type="caution">
    <text evidence="1">The sequence shown here is derived from an EMBL/GenBank/DDBJ whole genome shotgun (WGS) entry which is preliminary data.</text>
</comment>
<dbReference type="PANTHER" id="PTHR39166">
    <property type="entry name" value="BLL1166 PROTEIN"/>
    <property type="match status" value="1"/>
</dbReference>
<dbReference type="InterPro" id="IPR009267">
    <property type="entry name" value="NTP_transf_6"/>
</dbReference>
<proteinExistence type="predicted"/>